<name>A0A0F9R483_9ZZZZ</name>
<accession>A0A0F9R483</accession>
<dbReference type="AlphaFoldDB" id="A0A0F9R483"/>
<comment type="caution">
    <text evidence="1">The sequence shown here is derived from an EMBL/GenBank/DDBJ whole genome shotgun (WGS) entry which is preliminary data.</text>
</comment>
<sequence length="90" mass="9561">MGGPFVRGDAGQSAGGQYTFKPSAVTDGIAQAIPPQCRYFKISAATQLVVQLRLDLVSTTIWAVEGTNIEDVGWLYNSNTVSGLILSFHG</sequence>
<proteinExistence type="predicted"/>
<gene>
    <name evidence="1" type="ORF">LCGC14_0939200</name>
</gene>
<reference evidence="1" key="1">
    <citation type="journal article" date="2015" name="Nature">
        <title>Complex archaea that bridge the gap between prokaryotes and eukaryotes.</title>
        <authorList>
            <person name="Spang A."/>
            <person name="Saw J.H."/>
            <person name="Jorgensen S.L."/>
            <person name="Zaremba-Niedzwiedzka K."/>
            <person name="Martijn J."/>
            <person name="Lind A.E."/>
            <person name="van Eijk R."/>
            <person name="Schleper C."/>
            <person name="Guy L."/>
            <person name="Ettema T.J."/>
        </authorList>
    </citation>
    <scope>NUCLEOTIDE SEQUENCE</scope>
</reference>
<evidence type="ECO:0000313" key="1">
    <source>
        <dbReference type="EMBL" id="KKN20091.1"/>
    </source>
</evidence>
<protein>
    <submittedName>
        <fullName evidence="1">Uncharacterized protein</fullName>
    </submittedName>
</protein>
<dbReference type="EMBL" id="LAZR01003273">
    <property type="protein sequence ID" value="KKN20091.1"/>
    <property type="molecule type" value="Genomic_DNA"/>
</dbReference>
<organism evidence="1">
    <name type="scientific">marine sediment metagenome</name>
    <dbReference type="NCBI Taxonomy" id="412755"/>
    <lineage>
        <taxon>unclassified sequences</taxon>
        <taxon>metagenomes</taxon>
        <taxon>ecological metagenomes</taxon>
    </lineage>
</organism>